<dbReference type="OrthoDB" id="7864216at2"/>
<evidence type="ECO:0000313" key="1">
    <source>
        <dbReference type="EMBL" id="SLN67870.1"/>
    </source>
</evidence>
<gene>
    <name evidence="1" type="ORF">ROA7450_03645</name>
</gene>
<keyword evidence="2" id="KW-1185">Reference proteome</keyword>
<proteinExistence type="predicted"/>
<sequence>MSDTLDAKMIAAHEAGDKPALVRLYSQAADEANDVDASCFYLTHAYIFALDSGAPETDALHARLVAQGREA</sequence>
<dbReference type="AlphaFoldDB" id="A0A1X7A1U3"/>
<dbReference type="Proteomes" id="UP000193061">
    <property type="component" value="Unassembled WGS sequence"/>
</dbReference>
<organism evidence="1 2">
    <name type="scientific">Roseovarius albus</name>
    <dbReference type="NCBI Taxonomy" id="1247867"/>
    <lineage>
        <taxon>Bacteria</taxon>
        <taxon>Pseudomonadati</taxon>
        <taxon>Pseudomonadota</taxon>
        <taxon>Alphaproteobacteria</taxon>
        <taxon>Rhodobacterales</taxon>
        <taxon>Roseobacteraceae</taxon>
        <taxon>Roseovarius</taxon>
    </lineage>
</organism>
<dbReference type="EMBL" id="FWFX01000014">
    <property type="protein sequence ID" value="SLN67870.1"/>
    <property type="molecule type" value="Genomic_DNA"/>
</dbReference>
<reference evidence="1 2" key="1">
    <citation type="submission" date="2017-03" db="EMBL/GenBank/DDBJ databases">
        <authorList>
            <person name="Afonso C.L."/>
            <person name="Miller P.J."/>
            <person name="Scott M.A."/>
            <person name="Spackman E."/>
            <person name="Goraichik I."/>
            <person name="Dimitrov K.M."/>
            <person name="Suarez D.L."/>
            <person name="Swayne D.E."/>
        </authorList>
    </citation>
    <scope>NUCLEOTIDE SEQUENCE [LARGE SCALE GENOMIC DNA]</scope>
    <source>
        <strain evidence="1 2">CECT 7450</strain>
    </source>
</reference>
<protein>
    <submittedName>
        <fullName evidence="1">Uncharacterized protein</fullName>
    </submittedName>
</protein>
<name>A0A1X7A1U3_9RHOB</name>
<accession>A0A1X7A1U3</accession>
<evidence type="ECO:0000313" key="2">
    <source>
        <dbReference type="Proteomes" id="UP000193061"/>
    </source>
</evidence>
<dbReference type="RefSeq" id="WP_085807307.1">
    <property type="nucleotide sequence ID" value="NZ_FWFX01000014.1"/>
</dbReference>